<keyword evidence="10" id="KW-1185">Reference proteome</keyword>
<evidence type="ECO:0000256" key="2">
    <source>
        <dbReference type="ARBA" id="ARBA00022737"/>
    </source>
</evidence>
<feature type="coiled-coil region" evidence="5">
    <location>
        <begin position="390"/>
        <end position="417"/>
    </location>
</feature>
<keyword evidence="2" id="KW-0677">Repeat</keyword>
<evidence type="ECO:0000256" key="5">
    <source>
        <dbReference type="SAM" id="Coils"/>
    </source>
</evidence>
<protein>
    <submittedName>
        <fullName evidence="9">Uncharacterized protein</fullName>
    </submittedName>
</protein>
<dbReference type="Proteomes" id="UP000678499">
    <property type="component" value="Unassembled WGS sequence"/>
</dbReference>
<dbReference type="PROSITE" id="PS51065">
    <property type="entry name" value="NHR"/>
    <property type="match status" value="1"/>
</dbReference>
<sequence>MKSPGIKFHAVHGGAIRLEADKTVAIRKKGFCDGITFSNKPVKVGQCYSLKLTYAQQWSGALRLGVTIHDPSSFSPSDSANFGPLPKYACPDLLSLEGFWAKPVREEYVSCESGSKVTFQLTSSGRLLLFVNNKLKGAHLTGLPVNVPLWAIIDVYGTTNSVHILPEGDVPVEVIARGPKFLDAYKRAMANGTAPLRHFRLYLVGKEGVGKTSLARALVGLKFDPDEPPTPGLDCSTTCEADVGSLDAWKQVKILSKVVTETADSEDTESILTDCPETVEEQELLYSIARNIVWEMKYSNKPSNKPSSPSRDIGWSIVSTEDDLATVDNNQNLKHKGKVLLKNESAANSNNKLKGNTFRNFVKRHQSITPIGSGSKTASQDWHLPLAEISQKIVHAIEDLQRDLKEFEENNNKTGVNEKFPTDFGDSERKQIIFDIWDMSGNYIYYPALLSCLVHRAVYLVVFDLASDFDALASCVVGQRRYSREWCDSRTPSNEGADEGRSSNSCSTACGTDWEMTNLDYIKHWLESIFAHATASVVKEEAPADALPASAKSHRERDSMLGPADSLPMIFIVGTHSNALKIIDTETRDKLVKDKFSRIKETISGQPYEMLVNQEFLAIDCDSEDGSSPEDVNIGTLRQKLSEAGWKMQFNSQQVPLTWLQLRATLAASAHDGVSFLSFDQVRQLNEENRGGAFIQPRPVISHMEQDLDLWTALDFLHDVGSITVCHINNSDASGMTSMSPEVSSMSDISNATPLIVLKPGWLVHTLAALLHPELTTALSKAQAWGVNNRSFDEESHVSGNEPEAVWTNEYPNCEYPGLSKMRHNNKSVLTLEESIAKFSQQWTRLERDGVLEQCLYQQLFQGENWVQESILALLAHHDVLAFAGNGFGAGFQHCNQSACRRMFYVPSRIFLAFPPERLLQDGEEDVVFYLHFNNFFSDSLFSRIVSRVIQWSQESGCAAAKKPVLFFRAAVVWLEGGHTLVLVMSALRYSRIKMRLTRQTHLDDFGYDLNASCRSGMSMGLRNSRRPLQRDPCFNGLPKPAPQICAKVRHMLESQLLQIKQSCIRRLSYRFLVKCPCDKACDLHRKRCCADENCLHFLFLDDCLNSSVLPCDYRRIKTEPFRLWFPTSPKRQVSNRHRSGTASSTHQLWMEDGGVGKEAGPRDPSKFWDPPSVDRAVLAIPDHLLPDWVTTVAKMLLGSPEGSDWNALGIQLGYKRGKLEQLEEAVNPALVLLKDWFSVSGNSFFCLETLVGCLEQMNRQDIAAIIKRNSIIGSPISPPPDVFLSYDWESQDDVLLIRTSMEKLGYVCWMDVGQMGGGDSLYTRIYQGISQAKVFLCFVTPRYSVSQWTRREVSLADVMRKPILPVMLTPTPWPPPGPLAVVLSHLVFIDMSGMGGHGGSGRHGDWETRFKEIVFQVSTYTSPKQGALLTPAVRPKSNVQILEVSDFGRGAPKFESTDGIPSLPHLTAGGGGGAAGSLSQGNGGGRDNNGVLRINPNLPPVPQPLYIEERDSSARLSAATTTTRARSSVFSRRFSRVCCWHPHSSVHHHVNNTCCIL</sequence>
<gene>
    <name evidence="9" type="ORF">NMOB1V02_LOCUS7475</name>
</gene>
<proteinExistence type="predicted"/>
<dbReference type="FunFam" id="2.60.120.920:FF:000005">
    <property type="entry name" value="Putative E3 ubiquitin-protein ligase NEURL1B"/>
    <property type="match status" value="1"/>
</dbReference>
<keyword evidence="1" id="KW-0479">Metal-binding</keyword>
<dbReference type="Pfam" id="PF13676">
    <property type="entry name" value="TIR_2"/>
    <property type="match status" value="1"/>
</dbReference>
<evidence type="ECO:0000259" key="8">
    <source>
        <dbReference type="PROSITE" id="PS51065"/>
    </source>
</evidence>
<dbReference type="InterPro" id="IPR027417">
    <property type="entry name" value="P-loop_NTPase"/>
</dbReference>
<dbReference type="InterPro" id="IPR000157">
    <property type="entry name" value="TIR_dom"/>
</dbReference>
<dbReference type="Gene3D" id="3.40.50.10140">
    <property type="entry name" value="Toll/interleukin-1 receptor homology (TIR) domain"/>
    <property type="match status" value="1"/>
</dbReference>
<dbReference type="Pfam" id="PF07177">
    <property type="entry name" value="Neuralized"/>
    <property type="match status" value="1"/>
</dbReference>
<dbReference type="PANTHER" id="PTHR47508:SF4">
    <property type="match status" value="1"/>
</dbReference>
<evidence type="ECO:0000313" key="10">
    <source>
        <dbReference type="Proteomes" id="UP000678499"/>
    </source>
</evidence>
<dbReference type="PANTHER" id="PTHR47508">
    <property type="entry name" value="SAM DOMAIN-CONTAINING PROTEIN-RELATED"/>
    <property type="match status" value="1"/>
</dbReference>
<keyword evidence="5" id="KW-0175">Coiled coil</keyword>
<dbReference type="InterPro" id="IPR035897">
    <property type="entry name" value="Toll_tir_struct_dom_sf"/>
</dbReference>
<dbReference type="SMART" id="SM00588">
    <property type="entry name" value="NEUZ"/>
    <property type="match status" value="1"/>
</dbReference>
<name>A0A7R9BSN6_9CRUS</name>
<dbReference type="OrthoDB" id="6078042at2759"/>
<feature type="domain" description="NHR" evidence="8">
    <location>
        <begin position="5"/>
        <end position="167"/>
    </location>
</feature>
<dbReference type="Gene3D" id="2.60.120.920">
    <property type="match status" value="1"/>
</dbReference>
<dbReference type="InterPro" id="IPR043136">
    <property type="entry name" value="B30.2/SPRY_sf"/>
</dbReference>
<evidence type="ECO:0000256" key="6">
    <source>
        <dbReference type="SAM" id="MobiDB-lite"/>
    </source>
</evidence>
<keyword evidence="3" id="KW-0863">Zinc-finger</keyword>
<evidence type="ECO:0000256" key="1">
    <source>
        <dbReference type="ARBA" id="ARBA00022723"/>
    </source>
</evidence>
<feature type="domain" description="Death" evidence="7">
    <location>
        <begin position="1203"/>
        <end position="1271"/>
    </location>
</feature>
<evidence type="ECO:0000256" key="3">
    <source>
        <dbReference type="ARBA" id="ARBA00022771"/>
    </source>
</evidence>
<dbReference type="GO" id="GO:0007165">
    <property type="term" value="P:signal transduction"/>
    <property type="evidence" value="ECO:0007669"/>
    <property type="project" value="InterPro"/>
</dbReference>
<dbReference type="EMBL" id="CAJPEX010001795">
    <property type="protein sequence ID" value="CAG0919962.1"/>
    <property type="molecule type" value="Genomic_DNA"/>
</dbReference>
<feature type="region of interest" description="Disordered" evidence="6">
    <location>
        <begin position="487"/>
        <end position="506"/>
    </location>
</feature>
<dbReference type="InterPro" id="IPR000488">
    <property type="entry name" value="Death_dom"/>
</dbReference>
<dbReference type="SUPFAM" id="SSF47986">
    <property type="entry name" value="DEATH domain"/>
    <property type="match status" value="1"/>
</dbReference>
<dbReference type="InterPro" id="IPR011029">
    <property type="entry name" value="DEATH-like_dom_sf"/>
</dbReference>
<dbReference type="InterPro" id="IPR006573">
    <property type="entry name" value="NHR_dom"/>
</dbReference>
<feature type="region of interest" description="Disordered" evidence="6">
    <location>
        <begin position="1469"/>
        <end position="1492"/>
    </location>
</feature>
<dbReference type="GO" id="GO:0008270">
    <property type="term" value="F:zinc ion binding"/>
    <property type="evidence" value="ECO:0007669"/>
    <property type="project" value="UniProtKB-KW"/>
</dbReference>
<dbReference type="Pfam" id="PF00531">
    <property type="entry name" value="Death"/>
    <property type="match status" value="1"/>
</dbReference>
<feature type="compositionally biased region" description="Gly residues" evidence="6">
    <location>
        <begin position="1469"/>
        <end position="1488"/>
    </location>
</feature>
<dbReference type="Gene3D" id="3.40.50.300">
    <property type="entry name" value="P-loop containing nucleotide triphosphate hydrolases"/>
    <property type="match status" value="1"/>
</dbReference>
<dbReference type="SUPFAM" id="SSF52540">
    <property type="entry name" value="P-loop containing nucleoside triphosphate hydrolases"/>
    <property type="match status" value="1"/>
</dbReference>
<reference evidence="9" key="1">
    <citation type="submission" date="2020-11" db="EMBL/GenBank/DDBJ databases">
        <authorList>
            <person name="Tran Van P."/>
        </authorList>
    </citation>
    <scope>NUCLEOTIDE SEQUENCE</scope>
</reference>
<dbReference type="SUPFAM" id="SSF52200">
    <property type="entry name" value="Toll/Interleukin receptor TIR domain"/>
    <property type="match status" value="1"/>
</dbReference>
<evidence type="ECO:0000313" key="9">
    <source>
        <dbReference type="EMBL" id="CAD7279810.1"/>
    </source>
</evidence>
<evidence type="ECO:0000256" key="4">
    <source>
        <dbReference type="ARBA" id="ARBA00022833"/>
    </source>
</evidence>
<evidence type="ECO:0000259" key="7">
    <source>
        <dbReference type="PROSITE" id="PS50017"/>
    </source>
</evidence>
<organism evidence="9">
    <name type="scientific">Notodromas monacha</name>
    <dbReference type="NCBI Taxonomy" id="399045"/>
    <lineage>
        <taxon>Eukaryota</taxon>
        <taxon>Metazoa</taxon>
        <taxon>Ecdysozoa</taxon>
        <taxon>Arthropoda</taxon>
        <taxon>Crustacea</taxon>
        <taxon>Oligostraca</taxon>
        <taxon>Ostracoda</taxon>
        <taxon>Podocopa</taxon>
        <taxon>Podocopida</taxon>
        <taxon>Cypridocopina</taxon>
        <taxon>Cypridoidea</taxon>
        <taxon>Cyprididae</taxon>
        <taxon>Notodromas</taxon>
    </lineage>
</organism>
<keyword evidence="4" id="KW-0862">Zinc</keyword>
<dbReference type="PROSITE" id="PS50017">
    <property type="entry name" value="DEATH_DOMAIN"/>
    <property type="match status" value="1"/>
</dbReference>
<dbReference type="Gene3D" id="1.10.533.10">
    <property type="entry name" value="Death Domain, Fas"/>
    <property type="match status" value="1"/>
</dbReference>
<accession>A0A7R9BSN6</accession>
<dbReference type="EMBL" id="OA883832">
    <property type="protein sequence ID" value="CAD7279810.1"/>
    <property type="molecule type" value="Genomic_DNA"/>
</dbReference>